<name>N6VSN5_9GAMM</name>
<reference evidence="5 6" key="1">
    <citation type="journal article" date="2013" name="Genome Announc.">
        <title>Genome Sequence of the Polycyclic Aromatic Hydrocarbon-Degrading Bacterium Strain Marinobacter nanhaiticus D15-8WT.</title>
        <authorList>
            <person name="Cui Z."/>
            <person name="Gao W."/>
            <person name="Li Q."/>
            <person name="Xu G."/>
            <person name="Zheng L."/>
        </authorList>
    </citation>
    <scope>NUCLEOTIDE SEQUENCE [LARGE SCALE GENOMIC DNA]</scope>
    <source>
        <strain evidence="5 6">D15-8W</strain>
    </source>
</reference>
<dbReference type="PATRIC" id="fig|626887.3.peg.3443"/>
<gene>
    <name evidence="5" type="ORF">J057_17230</name>
</gene>
<dbReference type="eggNOG" id="COG3489">
    <property type="taxonomic scope" value="Bacteria"/>
</dbReference>
<dbReference type="OrthoDB" id="5729110at2"/>
<organism evidence="5 6">
    <name type="scientific">Marinobacter nanhaiticus D15-8W</name>
    <dbReference type="NCBI Taxonomy" id="626887"/>
    <lineage>
        <taxon>Bacteria</taxon>
        <taxon>Pseudomonadati</taxon>
        <taxon>Pseudomonadota</taxon>
        <taxon>Gammaproteobacteria</taxon>
        <taxon>Pseudomonadales</taxon>
        <taxon>Marinobacteraceae</taxon>
        <taxon>Marinobacter</taxon>
    </lineage>
</organism>
<keyword evidence="2 3" id="KW-0732">Signal</keyword>
<dbReference type="InterPro" id="IPR034984">
    <property type="entry name" value="Imelysin-like_IPPA"/>
</dbReference>
<keyword evidence="6" id="KW-1185">Reference proteome</keyword>
<dbReference type="Gene3D" id="1.20.1420.20">
    <property type="entry name" value="M75 peptidase, HXXE motif"/>
    <property type="match status" value="1"/>
</dbReference>
<dbReference type="AlphaFoldDB" id="N6VSN5"/>
<dbReference type="GO" id="GO:0030313">
    <property type="term" value="C:cell envelope"/>
    <property type="evidence" value="ECO:0007669"/>
    <property type="project" value="UniProtKB-SubCell"/>
</dbReference>
<dbReference type="STRING" id="626887.J057_17230"/>
<evidence type="ECO:0000256" key="2">
    <source>
        <dbReference type="ARBA" id="ARBA00022729"/>
    </source>
</evidence>
<feature type="domain" description="Imelysin-like" evidence="4">
    <location>
        <begin position="36"/>
        <end position="319"/>
    </location>
</feature>
<proteinExistence type="predicted"/>
<evidence type="ECO:0000259" key="4">
    <source>
        <dbReference type="Pfam" id="PF09375"/>
    </source>
</evidence>
<sequence length="341" mass="37940">MPMPGLRHLIPALAIVIAPLLQAAESPRAQWQTDIAAGYETLAEHVIDLHQTTQTYCEAPSPENRAHVENAWKSAFLQWQRVRFVDFGPIEQNSRAWQIQFWPDTKNLVARKVGFALDQNTADEQQVAEAGVALQGFPAMEYLLFDTRMNQADDALPAERTCALLTAIAGHLAATTGSLSADWQRFSSHFLETDSYTARTVEAGLNGLEILLDRRLADPMGLRGTPKRNPYLGDAWRSGYSLAAIRASIQGMDRYLRPGLDRLLTQQGHQELAEKLDKQFESTLEELDALPDALAPSLEDDAKYRGLQSLFIEVTQLEQVLENRIAPALGIRRGFNSSDGD</sequence>
<dbReference type="CDD" id="cd14659">
    <property type="entry name" value="Imelysin-like_IPPA"/>
    <property type="match status" value="1"/>
</dbReference>
<protein>
    <recommendedName>
        <fullName evidence="4">Imelysin-like domain-containing protein</fullName>
    </recommendedName>
</protein>
<dbReference type="EMBL" id="APLQ01000014">
    <property type="protein sequence ID" value="ENO13160.2"/>
    <property type="molecule type" value="Genomic_DNA"/>
</dbReference>
<dbReference type="Pfam" id="PF09375">
    <property type="entry name" value="Peptidase_M75"/>
    <property type="match status" value="1"/>
</dbReference>
<dbReference type="Proteomes" id="UP000013165">
    <property type="component" value="Unassembled WGS sequence"/>
</dbReference>
<evidence type="ECO:0000256" key="1">
    <source>
        <dbReference type="ARBA" id="ARBA00004196"/>
    </source>
</evidence>
<feature type="chain" id="PRO_5016707058" description="Imelysin-like domain-containing protein" evidence="3">
    <location>
        <begin position="24"/>
        <end position="341"/>
    </location>
</feature>
<feature type="signal peptide" evidence="3">
    <location>
        <begin position="1"/>
        <end position="23"/>
    </location>
</feature>
<evidence type="ECO:0000313" key="5">
    <source>
        <dbReference type="EMBL" id="ENO13160.2"/>
    </source>
</evidence>
<evidence type="ECO:0000256" key="3">
    <source>
        <dbReference type="SAM" id="SignalP"/>
    </source>
</evidence>
<dbReference type="InterPro" id="IPR018976">
    <property type="entry name" value="Imelysin-like"/>
</dbReference>
<dbReference type="InterPro" id="IPR038352">
    <property type="entry name" value="Imelysin_sf"/>
</dbReference>
<dbReference type="HOGENOM" id="CLU_061785_1_0_6"/>
<comment type="subcellular location">
    <subcellularLocation>
        <location evidence="1">Cell envelope</location>
    </subcellularLocation>
</comment>
<accession>N6VSN5</accession>
<comment type="caution">
    <text evidence="5">The sequence shown here is derived from an EMBL/GenBank/DDBJ whole genome shotgun (WGS) entry which is preliminary data.</text>
</comment>
<evidence type="ECO:0000313" key="6">
    <source>
        <dbReference type="Proteomes" id="UP000013165"/>
    </source>
</evidence>